<dbReference type="SUPFAM" id="SSF52218">
    <property type="entry name" value="Flavoproteins"/>
    <property type="match status" value="1"/>
</dbReference>
<dbReference type="Gene3D" id="3.40.50.360">
    <property type="match status" value="1"/>
</dbReference>
<dbReference type="Pfam" id="PF03358">
    <property type="entry name" value="FMN_red"/>
    <property type="match status" value="1"/>
</dbReference>
<sequence length="206" mass="22096">MTALRALALTCSLKKSPAPSSAELIGRELLTALTDHDVKYDGDRDVVRVVDHDIRFGVSTDEGDGDEWPQLRQRMLDADILILTTPIWMGQPASVCKLVLERLDAELSEKDGDGRPLVYGKVALVGVVGNEDGAHHVCAELFQALNDVGFTVPAAGASYWVGEAMGSVDYNDAGPKPDTTGTTTKTAAANAAHLARLLRDHRYPAT</sequence>
<evidence type="ECO:0000313" key="2">
    <source>
        <dbReference type="EMBL" id="TCC57746.1"/>
    </source>
</evidence>
<dbReference type="OrthoDB" id="8853249at2"/>
<comment type="caution">
    <text evidence="2">The sequence shown here is derived from an EMBL/GenBank/DDBJ whole genome shotgun (WGS) entry which is preliminary data.</text>
</comment>
<feature type="domain" description="NADPH-dependent FMN reductase-like" evidence="1">
    <location>
        <begin position="6"/>
        <end position="157"/>
    </location>
</feature>
<dbReference type="GO" id="GO:0016491">
    <property type="term" value="F:oxidoreductase activity"/>
    <property type="evidence" value="ECO:0007669"/>
    <property type="project" value="InterPro"/>
</dbReference>
<dbReference type="InterPro" id="IPR005025">
    <property type="entry name" value="FMN_Rdtase-like_dom"/>
</dbReference>
<organism evidence="2 3">
    <name type="scientific">Kribbella pittospori</name>
    <dbReference type="NCBI Taxonomy" id="722689"/>
    <lineage>
        <taxon>Bacteria</taxon>
        <taxon>Bacillati</taxon>
        <taxon>Actinomycetota</taxon>
        <taxon>Actinomycetes</taxon>
        <taxon>Propionibacteriales</taxon>
        <taxon>Kribbellaceae</taxon>
        <taxon>Kribbella</taxon>
    </lineage>
</organism>
<dbReference type="AlphaFoldDB" id="A0A4R0KGP0"/>
<name>A0A4R0KGP0_9ACTN</name>
<dbReference type="RefSeq" id="WP_131362105.1">
    <property type="nucleotide sequence ID" value="NZ_SJKB01000010.1"/>
</dbReference>
<evidence type="ECO:0000259" key="1">
    <source>
        <dbReference type="Pfam" id="PF03358"/>
    </source>
</evidence>
<evidence type="ECO:0000313" key="3">
    <source>
        <dbReference type="Proteomes" id="UP000291144"/>
    </source>
</evidence>
<keyword evidence="3" id="KW-1185">Reference proteome</keyword>
<dbReference type="EMBL" id="SJKB01000010">
    <property type="protein sequence ID" value="TCC57746.1"/>
    <property type="molecule type" value="Genomic_DNA"/>
</dbReference>
<proteinExistence type="predicted"/>
<dbReference type="InterPro" id="IPR029039">
    <property type="entry name" value="Flavoprotein-like_sf"/>
</dbReference>
<reference evidence="2 3" key="1">
    <citation type="submission" date="2019-02" db="EMBL/GenBank/DDBJ databases">
        <title>Kribbella capetownensis sp. nov. and Kribbella speibonae sp. nov., isolated from soil.</title>
        <authorList>
            <person name="Curtis S.M."/>
            <person name="Norton I."/>
            <person name="Everest G.J."/>
            <person name="Meyers P.R."/>
        </authorList>
    </citation>
    <scope>NUCLEOTIDE SEQUENCE [LARGE SCALE GENOMIC DNA]</scope>
    <source>
        <strain evidence="2 3">NRRL B-24813</strain>
    </source>
</reference>
<accession>A0A4R0KGP0</accession>
<gene>
    <name evidence="2" type="ORF">E0H73_30795</name>
</gene>
<dbReference type="Proteomes" id="UP000291144">
    <property type="component" value="Unassembled WGS sequence"/>
</dbReference>
<protein>
    <submittedName>
        <fullName evidence="2">NADPH-dependent oxidoreductase</fullName>
    </submittedName>
</protein>